<sequence>KNLISRPRLAFVGSVVQITCEVAGIPMPVIQWRKNGNLILKNQSNPRENQTEHDTSDVSISSTLRITVFQSAWYSCSALNFPLGKQANDSIIINVTAIE</sequence>
<dbReference type="CDD" id="cd00096">
    <property type="entry name" value="Ig"/>
    <property type="match status" value="1"/>
</dbReference>
<dbReference type="InterPro" id="IPR007110">
    <property type="entry name" value="Ig-like_dom"/>
</dbReference>
<organism evidence="2">
    <name type="scientific">Arion vulgaris</name>
    <dbReference type="NCBI Taxonomy" id="1028688"/>
    <lineage>
        <taxon>Eukaryota</taxon>
        <taxon>Metazoa</taxon>
        <taxon>Spiralia</taxon>
        <taxon>Lophotrochozoa</taxon>
        <taxon>Mollusca</taxon>
        <taxon>Gastropoda</taxon>
        <taxon>Heterobranchia</taxon>
        <taxon>Euthyneura</taxon>
        <taxon>Panpulmonata</taxon>
        <taxon>Eupulmonata</taxon>
        <taxon>Stylommatophora</taxon>
        <taxon>Helicina</taxon>
        <taxon>Arionoidea</taxon>
        <taxon>Arionidae</taxon>
        <taxon>Arion</taxon>
    </lineage>
</organism>
<dbReference type="PROSITE" id="PS50835">
    <property type="entry name" value="IG_LIKE"/>
    <property type="match status" value="1"/>
</dbReference>
<evidence type="ECO:0000259" key="1">
    <source>
        <dbReference type="PROSITE" id="PS50835"/>
    </source>
</evidence>
<feature type="non-terminal residue" evidence="2">
    <location>
        <position position="1"/>
    </location>
</feature>
<feature type="non-terminal residue" evidence="2">
    <location>
        <position position="99"/>
    </location>
</feature>
<dbReference type="Gene3D" id="2.60.40.10">
    <property type="entry name" value="Immunoglobulins"/>
    <property type="match status" value="1"/>
</dbReference>
<evidence type="ECO:0000313" key="2">
    <source>
        <dbReference type="EMBL" id="CEK61369.1"/>
    </source>
</evidence>
<dbReference type="SUPFAM" id="SSF48726">
    <property type="entry name" value="Immunoglobulin"/>
    <property type="match status" value="1"/>
</dbReference>
<name>A0A0B6YYE5_9EUPU</name>
<dbReference type="AlphaFoldDB" id="A0A0B6YYE5"/>
<gene>
    <name evidence="2" type="primary">ORF42068</name>
</gene>
<protein>
    <recommendedName>
        <fullName evidence="1">Ig-like domain-containing protein</fullName>
    </recommendedName>
</protein>
<dbReference type="Pfam" id="PF13927">
    <property type="entry name" value="Ig_3"/>
    <property type="match status" value="1"/>
</dbReference>
<dbReference type="InterPro" id="IPR013783">
    <property type="entry name" value="Ig-like_fold"/>
</dbReference>
<dbReference type="InterPro" id="IPR036179">
    <property type="entry name" value="Ig-like_dom_sf"/>
</dbReference>
<proteinExistence type="predicted"/>
<accession>A0A0B6YYE5</accession>
<reference evidence="2" key="1">
    <citation type="submission" date="2014-12" db="EMBL/GenBank/DDBJ databases">
        <title>Insight into the proteome of Arion vulgaris.</title>
        <authorList>
            <person name="Aradska J."/>
            <person name="Bulat T."/>
            <person name="Smidak R."/>
            <person name="Sarate P."/>
            <person name="Gangsoo J."/>
            <person name="Sialana F."/>
            <person name="Bilban M."/>
            <person name="Lubec G."/>
        </authorList>
    </citation>
    <scope>NUCLEOTIDE SEQUENCE</scope>
    <source>
        <tissue evidence="2">Skin</tissue>
    </source>
</reference>
<feature type="domain" description="Ig-like" evidence="1">
    <location>
        <begin position="13"/>
        <end position="96"/>
    </location>
</feature>
<dbReference type="EMBL" id="HACG01014504">
    <property type="protein sequence ID" value="CEK61369.1"/>
    <property type="molecule type" value="Transcribed_RNA"/>
</dbReference>